<keyword evidence="1" id="KW-1133">Transmembrane helix</keyword>
<evidence type="ECO:0000256" key="2">
    <source>
        <dbReference type="SAM" id="SignalP"/>
    </source>
</evidence>
<accession>A0A024EBL1</accession>
<protein>
    <submittedName>
        <fullName evidence="3">HupE/UreJ protein</fullName>
    </submittedName>
</protein>
<dbReference type="PIRSF" id="PIRSF016919">
    <property type="entry name" value="HupE_UreJ"/>
    <property type="match status" value="1"/>
</dbReference>
<keyword evidence="1" id="KW-0812">Transmembrane</keyword>
<keyword evidence="2" id="KW-0732">Signal</keyword>
<feature type="transmembrane region" description="Helical" evidence="1">
    <location>
        <begin position="141"/>
        <end position="162"/>
    </location>
</feature>
<dbReference type="HOGENOM" id="CLU_088877_0_1_6"/>
<evidence type="ECO:0000256" key="1">
    <source>
        <dbReference type="SAM" id="Phobius"/>
    </source>
</evidence>
<dbReference type="OrthoDB" id="9808192at2"/>
<dbReference type="RefSeq" id="WP_010464138.1">
    <property type="nucleotide sequence ID" value="NZ_CP005960.1"/>
</dbReference>
<proteinExistence type="predicted"/>
<organism evidence="3 4">
    <name type="scientific">Pseudomonas mandelii JR-1</name>
    <dbReference type="NCBI Taxonomy" id="1147786"/>
    <lineage>
        <taxon>Bacteria</taxon>
        <taxon>Pseudomonadati</taxon>
        <taxon>Pseudomonadota</taxon>
        <taxon>Gammaproteobacteria</taxon>
        <taxon>Pseudomonadales</taxon>
        <taxon>Pseudomonadaceae</taxon>
        <taxon>Pseudomonas</taxon>
    </lineage>
</organism>
<feature type="signal peptide" evidence="2">
    <location>
        <begin position="1"/>
        <end position="21"/>
    </location>
</feature>
<feature type="transmembrane region" description="Helical" evidence="1">
    <location>
        <begin position="63"/>
        <end position="81"/>
    </location>
</feature>
<dbReference type="AlphaFoldDB" id="A0A024EBL1"/>
<dbReference type="InterPro" id="IPR007038">
    <property type="entry name" value="HupE_UreJ"/>
</dbReference>
<evidence type="ECO:0000313" key="4">
    <source>
        <dbReference type="Proteomes" id="UP000026913"/>
    </source>
</evidence>
<dbReference type="Pfam" id="PF04955">
    <property type="entry name" value="HupE_UreJ"/>
    <property type="match status" value="1"/>
</dbReference>
<feature type="chain" id="PRO_5001528744" evidence="2">
    <location>
        <begin position="22"/>
        <end position="190"/>
    </location>
</feature>
<dbReference type="Proteomes" id="UP000026913">
    <property type="component" value="Chromosome"/>
</dbReference>
<feature type="transmembrane region" description="Helical" evidence="1">
    <location>
        <begin position="112"/>
        <end position="129"/>
    </location>
</feature>
<feature type="transmembrane region" description="Helical" evidence="1">
    <location>
        <begin position="31"/>
        <end position="54"/>
    </location>
</feature>
<dbReference type="KEGG" id="pman:OU5_2896"/>
<keyword evidence="1" id="KW-0472">Membrane</keyword>
<reference evidence="3 4" key="1">
    <citation type="journal article" date="2012" name="J. Bacteriol.">
        <title>Genome sequence of cold-adapted Pseudomonas mandelii strain JR-1.</title>
        <authorList>
            <person name="Jang S.H."/>
            <person name="Kim J."/>
            <person name="Kim J."/>
            <person name="Hong S."/>
            <person name="Lee C."/>
        </authorList>
    </citation>
    <scope>NUCLEOTIDE SEQUENCE [LARGE SCALE GENOMIC DNA]</scope>
    <source>
        <strain evidence="3 4">JR-1</strain>
    </source>
</reference>
<name>A0A024EBL1_9PSED</name>
<feature type="transmembrane region" description="Helical" evidence="1">
    <location>
        <begin position="87"/>
        <end position="105"/>
    </location>
</feature>
<sequence>MTLKRILGTLALLLTPAIAFAHPGHGDNGLIAGISHPIGGLDHLLAMVAVGLWAAQQKGAARWALPCTFVGTMLIGGVLGFEGLNLPALEGGIAASVLALGLAVALAVRPPLSMAVGATALFALFHGVAHGLELPDMSSPWAYAAGFVAATAALHAAGYAVVRVLPQAAAPLVRLAGAASAATGAWLLAG</sequence>
<evidence type="ECO:0000313" key="3">
    <source>
        <dbReference type="EMBL" id="AHZ69975.1"/>
    </source>
</evidence>
<gene>
    <name evidence="3" type="ORF">OU5_2896</name>
</gene>
<dbReference type="EMBL" id="CP005960">
    <property type="protein sequence ID" value="AHZ69975.1"/>
    <property type="molecule type" value="Genomic_DNA"/>
</dbReference>